<evidence type="ECO:0000313" key="4">
    <source>
        <dbReference type="Proteomes" id="UP000309016"/>
    </source>
</evidence>
<dbReference type="InterPro" id="IPR009589">
    <property type="entry name" value="PH_YyaB-like"/>
</dbReference>
<sequence>MKFKSRKDLFFQLLSFGLSGLFCGIIVFRAFSNGYEFVWTDILMLLVVGFLMWLNFGTEYELTQTELKYKSGPVRGKIKLERIVEIIEGKTLWSGLKPATARNGLIIKYDKYDEIYISPKTNNTFLTKILELNKDIKITSGRKKPVANNGNRCTSL</sequence>
<reference evidence="3 4" key="1">
    <citation type="submission" date="2019-06" db="EMBL/GenBank/DDBJ databases">
        <title>Complete genome sequence of Antarcticibacterium flavum KCTC 52984T from an Antarctic marine sediment.</title>
        <authorList>
            <person name="Lee Y.M."/>
            <person name="Shin S.C."/>
        </authorList>
    </citation>
    <scope>NUCLEOTIDE SEQUENCE [LARGE SCALE GENOMIC DNA]</scope>
    <source>
        <strain evidence="3 4">KCTC 52984</strain>
    </source>
</reference>
<dbReference type="OrthoDB" id="1437824at2"/>
<keyword evidence="1" id="KW-1133">Transmembrane helix</keyword>
<protein>
    <recommendedName>
        <fullName evidence="2">Uncharacterized protein YyaB-like PH domain-containing protein</fullName>
    </recommendedName>
</protein>
<keyword evidence="1" id="KW-0472">Membrane</keyword>
<name>A0A5B7X126_9FLAO</name>
<proteinExistence type="predicted"/>
<keyword evidence="4" id="KW-1185">Reference proteome</keyword>
<gene>
    <name evidence="3" type="ORF">FHG64_02655</name>
</gene>
<dbReference type="KEGG" id="afla:FHG64_02655"/>
<organism evidence="3 4">
    <name type="scientific">Antarcticibacterium flavum</name>
    <dbReference type="NCBI Taxonomy" id="2058175"/>
    <lineage>
        <taxon>Bacteria</taxon>
        <taxon>Pseudomonadati</taxon>
        <taxon>Bacteroidota</taxon>
        <taxon>Flavobacteriia</taxon>
        <taxon>Flavobacteriales</taxon>
        <taxon>Flavobacteriaceae</taxon>
        <taxon>Antarcticibacterium</taxon>
    </lineage>
</organism>
<dbReference type="RefSeq" id="WP_139064953.1">
    <property type="nucleotide sequence ID" value="NZ_CP040812.1"/>
</dbReference>
<feature type="transmembrane region" description="Helical" evidence="1">
    <location>
        <begin position="9"/>
        <end position="31"/>
    </location>
</feature>
<dbReference type="EMBL" id="CP040812">
    <property type="protein sequence ID" value="QCY68378.1"/>
    <property type="molecule type" value="Genomic_DNA"/>
</dbReference>
<dbReference type="GO" id="GO:0030153">
    <property type="term" value="P:bacteriocin immunity"/>
    <property type="evidence" value="ECO:0007669"/>
    <property type="project" value="InterPro"/>
</dbReference>
<dbReference type="Proteomes" id="UP000309016">
    <property type="component" value="Chromosome"/>
</dbReference>
<evidence type="ECO:0000313" key="3">
    <source>
        <dbReference type="EMBL" id="QCY68378.1"/>
    </source>
</evidence>
<accession>A0A5B7X126</accession>
<dbReference type="Pfam" id="PF06713">
    <property type="entry name" value="bPH_4"/>
    <property type="match status" value="1"/>
</dbReference>
<evidence type="ECO:0000259" key="2">
    <source>
        <dbReference type="Pfam" id="PF06713"/>
    </source>
</evidence>
<evidence type="ECO:0000256" key="1">
    <source>
        <dbReference type="SAM" id="Phobius"/>
    </source>
</evidence>
<feature type="transmembrane region" description="Helical" evidence="1">
    <location>
        <begin position="37"/>
        <end position="56"/>
    </location>
</feature>
<dbReference type="AlphaFoldDB" id="A0A5B7X126"/>
<feature type="domain" description="Uncharacterized protein YyaB-like PH" evidence="2">
    <location>
        <begin position="58"/>
        <end position="133"/>
    </location>
</feature>
<keyword evidence="1" id="KW-0812">Transmembrane</keyword>